<feature type="compositionally biased region" description="Basic and acidic residues" evidence="1">
    <location>
        <begin position="191"/>
        <end position="201"/>
    </location>
</feature>
<organism evidence="2 3">
    <name type="scientific">Solanum commersonii</name>
    <name type="common">Commerson's wild potato</name>
    <name type="synonym">Commerson's nightshade</name>
    <dbReference type="NCBI Taxonomy" id="4109"/>
    <lineage>
        <taxon>Eukaryota</taxon>
        <taxon>Viridiplantae</taxon>
        <taxon>Streptophyta</taxon>
        <taxon>Embryophyta</taxon>
        <taxon>Tracheophyta</taxon>
        <taxon>Spermatophyta</taxon>
        <taxon>Magnoliopsida</taxon>
        <taxon>eudicotyledons</taxon>
        <taxon>Gunneridae</taxon>
        <taxon>Pentapetalae</taxon>
        <taxon>asterids</taxon>
        <taxon>lamiids</taxon>
        <taxon>Solanales</taxon>
        <taxon>Solanaceae</taxon>
        <taxon>Solanoideae</taxon>
        <taxon>Solaneae</taxon>
        <taxon>Solanum</taxon>
    </lineage>
</organism>
<sequence>MERFEAVAVVLLKAMAALEPEGRPKCLQMKSPANRSFLRSTFVFTPSPLSMKSCAPSAFLHTTTEGLFLHAGNLLAHHSNKGFQPRSSTTLRYHEEEEEEGCIIAYDQPMIRWRGLTKTKSQKKRRWTADCIREVTREVLGVSRSNPGGNKEDWWWNGEVQGKVEAKKTAYTALVESLDEEDKRNRKRYKTMKERTSGRNG</sequence>
<evidence type="ECO:0000313" key="2">
    <source>
        <dbReference type="EMBL" id="KAG5627937.1"/>
    </source>
</evidence>
<dbReference type="Proteomes" id="UP000824120">
    <property type="component" value="Chromosome 2"/>
</dbReference>
<dbReference type="AlphaFoldDB" id="A0A9J6AUB7"/>
<reference evidence="2 3" key="1">
    <citation type="submission" date="2020-09" db="EMBL/GenBank/DDBJ databases">
        <title>De no assembly of potato wild relative species, Solanum commersonii.</title>
        <authorList>
            <person name="Cho K."/>
        </authorList>
    </citation>
    <scope>NUCLEOTIDE SEQUENCE [LARGE SCALE GENOMIC DNA]</scope>
    <source>
        <strain evidence="2">LZ3.2</strain>
        <tissue evidence="2">Leaf</tissue>
    </source>
</reference>
<dbReference type="OrthoDB" id="1304201at2759"/>
<dbReference type="EMBL" id="JACXVP010000002">
    <property type="protein sequence ID" value="KAG5627937.1"/>
    <property type="molecule type" value="Genomic_DNA"/>
</dbReference>
<protein>
    <submittedName>
        <fullName evidence="2">Uncharacterized protein</fullName>
    </submittedName>
</protein>
<accession>A0A9J6AUB7</accession>
<gene>
    <name evidence="2" type="ORF">H5410_013155</name>
</gene>
<evidence type="ECO:0000313" key="3">
    <source>
        <dbReference type="Proteomes" id="UP000824120"/>
    </source>
</evidence>
<name>A0A9J6AUB7_SOLCO</name>
<keyword evidence="3" id="KW-1185">Reference proteome</keyword>
<feature type="region of interest" description="Disordered" evidence="1">
    <location>
        <begin position="180"/>
        <end position="201"/>
    </location>
</feature>
<evidence type="ECO:0000256" key="1">
    <source>
        <dbReference type="SAM" id="MobiDB-lite"/>
    </source>
</evidence>
<proteinExistence type="predicted"/>
<comment type="caution">
    <text evidence="2">The sequence shown here is derived from an EMBL/GenBank/DDBJ whole genome shotgun (WGS) entry which is preliminary data.</text>
</comment>